<name>A0ABU2EGS1_9BURK</name>
<gene>
    <name evidence="1" type="ORF">RI048_02535</name>
</gene>
<protein>
    <submittedName>
        <fullName evidence="1">Uncharacterized protein</fullName>
    </submittedName>
</protein>
<comment type="caution">
    <text evidence="1">The sequence shown here is derived from an EMBL/GenBank/DDBJ whole genome shotgun (WGS) entry which is preliminary data.</text>
</comment>
<sequence>MNLYAPRGMPALNPGDVLYLRWALKSNGGGVRRSSASEASVQRLLKRGFIQRKPNDRSSWELMIATKQGAAWLNLLDGKLKKASRELPAEFECDMEPVSGDILPAVGTKVLIHLARADKWVEHTVVGYYVHQALSHQVKGKVEDAHVWRVFVRVRDKEGFLNARLLSDIRPVGWKEPVPEPVDPNRPLPVGTLKCPDDDADLHFEVMGMIRIARYSKVYPGMRVYSSRCPQCGKYHDIEAPKEVA</sequence>
<organism evidence="1 2">
    <name type="scientific">Herbaspirillum huttiense subsp. lycopersici</name>
    <dbReference type="NCBI Taxonomy" id="3074428"/>
    <lineage>
        <taxon>Bacteria</taxon>
        <taxon>Pseudomonadati</taxon>
        <taxon>Pseudomonadota</taxon>
        <taxon>Betaproteobacteria</taxon>
        <taxon>Burkholderiales</taxon>
        <taxon>Oxalobacteraceae</taxon>
        <taxon>Herbaspirillum</taxon>
    </lineage>
</organism>
<reference evidence="1" key="1">
    <citation type="submission" date="2023-09" db="EMBL/GenBank/DDBJ databases">
        <title>Description of first Herbaspirillum huttiense subsp. nephrolepsisexaltata and Herbaspirillum huttiense subsp. lycopersicon.</title>
        <authorList>
            <person name="Poudel M."/>
            <person name="Sharma A."/>
            <person name="Goss E."/>
            <person name="Tapia J.H."/>
            <person name="Harmon C.M."/>
            <person name="Jones J.B."/>
        </authorList>
    </citation>
    <scope>NUCLEOTIDE SEQUENCE</scope>
    <source>
        <strain evidence="1">SE1</strain>
    </source>
</reference>
<keyword evidence="2" id="KW-1185">Reference proteome</keyword>
<accession>A0ABU2EGS1</accession>
<dbReference type="Proteomes" id="UP001246576">
    <property type="component" value="Unassembled WGS sequence"/>
</dbReference>
<evidence type="ECO:0000313" key="2">
    <source>
        <dbReference type="Proteomes" id="UP001246576"/>
    </source>
</evidence>
<evidence type="ECO:0000313" key="1">
    <source>
        <dbReference type="EMBL" id="MDR9847083.1"/>
    </source>
</evidence>
<dbReference type="EMBL" id="JAVLSJ010000001">
    <property type="protein sequence ID" value="MDR9847083.1"/>
    <property type="molecule type" value="Genomic_DNA"/>
</dbReference>
<dbReference type="RefSeq" id="WP_310839505.1">
    <property type="nucleotide sequence ID" value="NZ_JAVLSJ010000001.1"/>
</dbReference>
<proteinExistence type="predicted"/>